<dbReference type="PANTHER" id="PTHR43827:SF3">
    <property type="entry name" value="NADP-DEPENDENT OXIDOREDUCTASE DOMAIN-CONTAINING PROTEIN"/>
    <property type="match status" value="1"/>
</dbReference>
<dbReference type="InterPro" id="IPR023210">
    <property type="entry name" value="NADP_OxRdtase_dom"/>
</dbReference>
<evidence type="ECO:0000256" key="1">
    <source>
        <dbReference type="ARBA" id="ARBA00007905"/>
    </source>
</evidence>
<dbReference type="FunFam" id="3.20.20.100:FF:000015">
    <property type="entry name" value="Oxidoreductase, aldo/keto reductase family"/>
    <property type="match status" value="1"/>
</dbReference>
<dbReference type="PROSITE" id="PS00798">
    <property type="entry name" value="ALDOKETO_REDUCTASE_1"/>
    <property type="match status" value="1"/>
</dbReference>
<dbReference type="InterPro" id="IPR020471">
    <property type="entry name" value="AKR"/>
</dbReference>
<evidence type="ECO:0000256" key="3">
    <source>
        <dbReference type="ARBA" id="ARBA00023002"/>
    </source>
</evidence>
<comment type="similarity">
    <text evidence="1">Belongs to the aldo/keto reductase family.</text>
</comment>
<dbReference type="CDD" id="cd19133">
    <property type="entry name" value="AKR_AKR5F1"/>
    <property type="match status" value="1"/>
</dbReference>
<accession>A0A8T3VJM7</accession>
<evidence type="ECO:0000256" key="2">
    <source>
        <dbReference type="ARBA" id="ARBA00022857"/>
    </source>
</evidence>
<evidence type="ECO:0000313" key="6">
    <source>
        <dbReference type="Proteomes" id="UP000762703"/>
    </source>
</evidence>
<evidence type="ECO:0000313" key="5">
    <source>
        <dbReference type="EMBL" id="MBE6504971.1"/>
    </source>
</evidence>
<dbReference type="RefSeq" id="WP_303736617.1">
    <property type="nucleotide sequence ID" value="NZ_SUTE01000035.1"/>
</dbReference>
<dbReference type="Proteomes" id="UP000762703">
    <property type="component" value="Unassembled WGS sequence"/>
</dbReference>
<dbReference type="EMBL" id="SUTE01000035">
    <property type="protein sequence ID" value="MBE6504971.1"/>
    <property type="molecule type" value="Genomic_DNA"/>
</dbReference>
<reference evidence="5" key="1">
    <citation type="submission" date="2019-04" db="EMBL/GenBank/DDBJ databases">
        <title>Evolution of Biomass-Degrading Anaerobic Consortia Revealed by Metagenomics.</title>
        <authorList>
            <person name="Peng X."/>
        </authorList>
    </citation>
    <scope>NUCLEOTIDE SEQUENCE</scope>
    <source>
        <strain evidence="5">SIG12</strain>
    </source>
</reference>
<keyword evidence="2" id="KW-0521">NADP</keyword>
<dbReference type="InterPro" id="IPR036812">
    <property type="entry name" value="NAD(P)_OxRdtase_dom_sf"/>
</dbReference>
<feature type="domain" description="NADP-dependent oxidoreductase" evidence="4">
    <location>
        <begin position="23"/>
        <end position="258"/>
    </location>
</feature>
<sequence length="281" mass="31913">MNNEFLTLSNGVEIPQLGFGVFQIPPEETKDVVKKAIEVGYRHFDTAQAYFNEAEIGEAIKESGIAREELFLTTKVWVSSYGYEETKKAFQESLDKLQTDYIDLYLLHQCMGDVYSTWKAVEELYKEGKIKAIGVCNFTEGRFTDLCLHAEIKPMVNQIEVNPFFQQEGTEDFHKEFDAVVEAWGPLAEGKDGIFTNPILSEIGEKYGKSVAQVILRWIIQRGIVVFPKSTKESRMIENADVFDFELSDEDMEKIKELETGVPIAPVDDPTFIKFVCSTIA</sequence>
<dbReference type="PROSITE" id="PS00062">
    <property type="entry name" value="ALDOKETO_REDUCTASE_2"/>
    <property type="match status" value="1"/>
</dbReference>
<dbReference type="AlphaFoldDB" id="A0A8T3VJM7"/>
<dbReference type="SUPFAM" id="SSF51430">
    <property type="entry name" value="NAD(P)-linked oxidoreductase"/>
    <property type="match status" value="1"/>
</dbReference>
<evidence type="ECO:0000259" key="4">
    <source>
        <dbReference type="Pfam" id="PF00248"/>
    </source>
</evidence>
<dbReference type="GO" id="GO:0016616">
    <property type="term" value="F:oxidoreductase activity, acting on the CH-OH group of donors, NAD or NADP as acceptor"/>
    <property type="evidence" value="ECO:0007669"/>
    <property type="project" value="UniProtKB-ARBA"/>
</dbReference>
<dbReference type="Pfam" id="PF00248">
    <property type="entry name" value="Aldo_ket_red"/>
    <property type="match status" value="1"/>
</dbReference>
<dbReference type="InterPro" id="IPR018170">
    <property type="entry name" value="Aldo/ket_reductase_CS"/>
</dbReference>
<protein>
    <submittedName>
        <fullName evidence="5">Aldo/keto reductase</fullName>
    </submittedName>
</protein>
<dbReference type="PRINTS" id="PR00069">
    <property type="entry name" value="ALDKETRDTASE"/>
</dbReference>
<keyword evidence="3" id="KW-0560">Oxidoreductase</keyword>
<proteinExistence type="inferred from homology"/>
<dbReference type="Gene3D" id="3.20.20.100">
    <property type="entry name" value="NADP-dependent oxidoreductase domain"/>
    <property type="match status" value="1"/>
</dbReference>
<organism evidence="5 6">
    <name type="scientific">Methanobrevibacter millerae</name>
    <dbReference type="NCBI Taxonomy" id="230361"/>
    <lineage>
        <taxon>Archaea</taxon>
        <taxon>Methanobacteriati</taxon>
        <taxon>Methanobacteriota</taxon>
        <taxon>Methanomada group</taxon>
        <taxon>Methanobacteria</taxon>
        <taxon>Methanobacteriales</taxon>
        <taxon>Methanobacteriaceae</taxon>
        <taxon>Methanobrevibacter</taxon>
    </lineage>
</organism>
<gene>
    <name evidence="5" type="ORF">E7Z73_04390</name>
</gene>
<dbReference type="PIRSF" id="PIRSF000097">
    <property type="entry name" value="AKR"/>
    <property type="match status" value="1"/>
</dbReference>
<name>A0A8T3VJM7_9EURY</name>
<comment type="caution">
    <text evidence="5">The sequence shown here is derived from an EMBL/GenBank/DDBJ whole genome shotgun (WGS) entry which is preliminary data.</text>
</comment>
<dbReference type="PANTHER" id="PTHR43827">
    <property type="entry name" value="2,5-DIKETO-D-GLUCONIC ACID REDUCTASE"/>
    <property type="match status" value="1"/>
</dbReference>